<evidence type="ECO:0000313" key="2">
    <source>
        <dbReference type="Proteomes" id="UP000578077"/>
    </source>
</evidence>
<dbReference type="AlphaFoldDB" id="A0A841EEA5"/>
<sequence>MLFYELVNLRTDVDRRRDRQRRRISARRLRAERRERDRAESLIMDVSWSRLC</sequence>
<dbReference type="EMBL" id="JACHLY010000001">
    <property type="protein sequence ID" value="MBB5997761.1"/>
    <property type="molecule type" value="Genomic_DNA"/>
</dbReference>
<evidence type="ECO:0000313" key="1">
    <source>
        <dbReference type="EMBL" id="MBB5997761.1"/>
    </source>
</evidence>
<gene>
    <name evidence="1" type="ORF">HNR25_001512</name>
</gene>
<keyword evidence="2" id="KW-1185">Reference proteome</keyword>
<dbReference type="RefSeq" id="WP_184633969.1">
    <property type="nucleotide sequence ID" value="NZ_BAABKT010000005.1"/>
</dbReference>
<protein>
    <submittedName>
        <fullName evidence="1">Uncharacterized protein</fullName>
    </submittedName>
</protein>
<organism evidence="1 2">
    <name type="scientific">Streptomonospora salina</name>
    <dbReference type="NCBI Taxonomy" id="104205"/>
    <lineage>
        <taxon>Bacteria</taxon>
        <taxon>Bacillati</taxon>
        <taxon>Actinomycetota</taxon>
        <taxon>Actinomycetes</taxon>
        <taxon>Streptosporangiales</taxon>
        <taxon>Nocardiopsidaceae</taxon>
        <taxon>Streptomonospora</taxon>
    </lineage>
</organism>
<comment type="caution">
    <text evidence="1">The sequence shown here is derived from an EMBL/GenBank/DDBJ whole genome shotgun (WGS) entry which is preliminary data.</text>
</comment>
<accession>A0A841EEA5</accession>
<dbReference type="Proteomes" id="UP000578077">
    <property type="component" value="Unassembled WGS sequence"/>
</dbReference>
<name>A0A841EEA5_9ACTN</name>
<reference evidence="1 2" key="1">
    <citation type="submission" date="2020-08" db="EMBL/GenBank/DDBJ databases">
        <title>Sequencing the genomes of 1000 actinobacteria strains.</title>
        <authorList>
            <person name="Klenk H.-P."/>
        </authorList>
    </citation>
    <scope>NUCLEOTIDE SEQUENCE [LARGE SCALE GENOMIC DNA]</scope>
    <source>
        <strain evidence="1 2">DSM 44593</strain>
    </source>
</reference>
<proteinExistence type="predicted"/>